<comment type="caution">
    <text evidence="4">The sequence shown here is derived from an EMBL/GenBank/DDBJ whole genome shotgun (WGS) entry which is preliminary data.</text>
</comment>
<dbReference type="SUPFAM" id="SSF49464">
    <property type="entry name" value="Carboxypeptidase regulatory domain-like"/>
    <property type="match status" value="7"/>
</dbReference>
<dbReference type="CDD" id="cd00104">
    <property type="entry name" value="KAZAL_FS"/>
    <property type="match status" value="1"/>
</dbReference>
<dbReference type="PROSITE" id="PS00018">
    <property type="entry name" value="EF_HAND_1"/>
    <property type="match status" value="1"/>
</dbReference>
<accession>A0A1V1PCE1</accession>
<dbReference type="SMART" id="SM00280">
    <property type="entry name" value="KAZAL"/>
    <property type="match status" value="2"/>
</dbReference>
<keyword evidence="1 2" id="KW-0732">Signal</keyword>
<organism evidence="4 5">
    <name type="scientific">Candidatus Magnetoglobus multicellularis str. Araruama</name>
    <dbReference type="NCBI Taxonomy" id="890399"/>
    <lineage>
        <taxon>Bacteria</taxon>
        <taxon>Pseudomonadati</taxon>
        <taxon>Thermodesulfobacteriota</taxon>
        <taxon>Desulfobacteria</taxon>
        <taxon>Desulfobacterales</taxon>
        <taxon>Desulfobacteraceae</taxon>
        <taxon>Candidatus Magnetoglobus</taxon>
    </lineage>
</organism>
<evidence type="ECO:0000256" key="2">
    <source>
        <dbReference type="SAM" id="SignalP"/>
    </source>
</evidence>
<dbReference type="InterPro" id="IPR051417">
    <property type="entry name" value="SDr/BOS_complex"/>
</dbReference>
<gene>
    <name evidence="4" type="ORF">OMM_01731</name>
</gene>
<evidence type="ECO:0000259" key="3">
    <source>
        <dbReference type="PROSITE" id="PS51465"/>
    </source>
</evidence>
<dbReference type="PANTHER" id="PTHR23303">
    <property type="entry name" value="CARBOXYPEPTIDASE REGULATORY REGION-CONTAINING"/>
    <property type="match status" value="1"/>
</dbReference>
<evidence type="ECO:0000313" key="4">
    <source>
        <dbReference type="EMBL" id="ETR72434.1"/>
    </source>
</evidence>
<dbReference type="SUPFAM" id="SSF49478">
    <property type="entry name" value="Cna protein B-type domain"/>
    <property type="match status" value="1"/>
</dbReference>
<feature type="domain" description="Kazal-like" evidence="3">
    <location>
        <begin position="1198"/>
        <end position="1246"/>
    </location>
</feature>
<dbReference type="Pfam" id="PF00050">
    <property type="entry name" value="Kazal_1"/>
    <property type="match status" value="1"/>
</dbReference>
<dbReference type="Pfam" id="PF07648">
    <property type="entry name" value="Kazal_2"/>
    <property type="match status" value="1"/>
</dbReference>
<protein>
    <recommendedName>
        <fullName evidence="3">Kazal-like domain-containing protein</fullName>
    </recommendedName>
</protein>
<sequence length="1627" mass="179336">MKQLVKLLMACLLACIFLIPPAFAGIGADGSLYLKDVNADRQIGLQDIIYQMQLLTGLRQMKYVSEADANGQIVVVAESATIKGVVTEDTGDAEVFIPIADALIVCVSDSGERFTQKSARDGSFRFEGLRPGQHVLAISRQGYQDSRIKVDVESEMVARINVRLKRMENFDGRVVGHVMTPKSDGQLRPLPGADVTIFPVPDDLPENLATEDAEGLESSDRPFRKSQTDEAGAYALDEIPEGRYFVMASKIGFQKVLSIVSVVGGSESKRNMVLFPEPSEETGALMGKVVEKAPHISSGVWETFYPVWGAEVSLVIIKNGEVEKVIQSVRTNEKGLFSFVDVPVGEYTLGVRHEKFENYHQQVVIKPGQSHSLPVINPNGALIEFGDNADNADNADNSDENQWTMSDPAQSAYDLLHLIQNVGAGCFCIDPYMNWHQDIQFIQVVLNRKELPDKGILAGHVFTIKGDDNTSAQKVPIPGATVVAIPYFPFPTLMASDDTSASPSFAPLPAFKTETNEAGYYEFHELPMGYLVDGAVTFIVEVHAPGFVSTKEKVNLIPGKQVDKNFALRPESGVVASLGGHVYNGAVKCDDGAGDEKCLMPIEHADVALFPITEDGDLLPAIKGEHAKTDPEGKYFFPRLAAIEYQMIVNAQNFGTFKQIIKLHSGENEPLDIFLKPLEQELRVKGIVLAHTDECNSDGNCDVKPIPGAMVFAYPERSDPTMPGNYEKTYTDENGIFRFFNVPEGNYLVTISARGFQKMEDSVHVPPESVLDLEYFLEPFTEQGRLKGHVFNGAANCAGTNCIMNVPGAEIQLFPLLSNDPGIMVEPMFKTVTNDRGYYMFDTIPAGKYQIIAHADMFKPWEGFINIPPGEEVVQDITLLPANKISALKGHVFSGNTAIGQMSPVPNASVILVSMKNSIWIAPLRTETDENGEYLFKEVPSGEYQLTVRADQYLPAEIHIHIPAGETVEKDIFLEEFIGEAMLKGMVRDGSVRCDTNEERCIVPISGAHIQLFFLHADTPANIPNLETISGEDGTYQLTGIPLGEYAIKVQAEGFQERKEHIAIKEHENKKDILLFPMTPIAHLKGQILDGLVDCDMADCIIPIPNARIELIPDLGIENVQPFYTESDKEGHYEFMDIPSGRYIINIFAEKYQERTDNIFIEEGETRRNFELIPAMQCDDNTHCSKSEFCAKPFGECEGDGMCRPRPEACPEYYAPVCGCDGKTYGNECEAAGNGINVLHEGECRPEPEFGMLKGVILDSGDRHTFISGADIYLVQQLPPQMSYPPQEFKAQSNDDGSYAFEKLPVARYSMIVRAYGYQAWKGEIEIIQDETTVKDILLVSFSAEASLKGTVKGDSENCANITDATNACLRPIADALVVLSPFILTTDATDTMDNMIRPLETRTDENGNFHFETLKSGAYKMTVEASDWAIWEHPIKILPGEENEIDIVLDKKPESSKLIGIVRNGAVDCDPNTSDCIVGIPGAIVVLIPEINDITIQSLTTETDDSGRFIFENLPIIRYTLKIEAQGFEPYKMEIDLMPGEHNEMIELMPVMGCKTNSECGSDAFCKKPVGACDKEEGVCSQRPDACIMLYAPVCGCNNRTYGNGCIADSFGINILHEGECQSDME</sequence>
<dbReference type="Pfam" id="PF13620">
    <property type="entry name" value="CarboxypepD_reg"/>
    <property type="match status" value="4"/>
</dbReference>
<proteinExistence type="predicted"/>
<name>A0A1V1PCE1_9BACT</name>
<dbReference type="EMBL" id="ATBP01000148">
    <property type="protein sequence ID" value="ETR72434.1"/>
    <property type="molecule type" value="Genomic_DNA"/>
</dbReference>
<feature type="chain" id="PRO_5010732164" description="Kazal-like domain-containing protein" evidence="2">
    <location>
        <begin position="25"/>
        <end position="1627"/>
    </location>
</feature>
<dbReference type="PANTHER" id="PTHR23303:SF14">
    <property type="entry name" value="BOS COMPLEX SUBUNIT NOMO1-RELATED"/>
    <property type="match status" value="1"/>
</dbReference>
<evidence type="ECO:0000313" key="5">
    <source>
        <dbReference type="Proteomes" id="UP000189670"/>
    </source>
</evidence>
<dbReference type="Gene3D" id="2.60.40.1120">
    <property type="entry name" value="Carboxypeptidase-like, regulatory domain"/>
    <property type="match status" value="10"/>
</dbReference>
<feature type="domain" description="Kazal-like" evidence="3">
    <location>
        <begin position="1575"/>
        <end position="1624"/>
    </location>
</feature>
<dbReference type="PROSITE" id="PS51465">
    <property type="entry name" value="KAZAL_2"/>
    <property type="match status" value="2"/>
</dbReference>
<reference evidence="5" key="1">
    <citation type="submission" date="2012-11" db="EMBL/GenBank/DDBJ databases">
        <authorList>
            <person name="Lucero-Rivera Y.E."/>
            <person name="Tovar-Ramirez D."/>
        </authorList>
    </citation>
    <scope>NUCLEOTIDE SEQUENCE [LARGE SCALE GENOMIC DNA]</scope>
    <source>
        <strain evidence="5">Araruama</strain>
    </source>
</reference>
<dbReference type="Proteomes" id="UP000189670">
    <property type="component" value="Unassembled WGS sequence"/>
</dbReference>
<dbReference type="GO" id="GO:0030246">
    <property type="term" value="F:carbohydrate binding"/>
    <property type="evidence" value="ECO:0007669"/>
    <property type="project" value="InterPro"/>
</dbReference>
<dbReference type="InterPro" id="IPR018247">
    <property type="entry name" value="EF_Hand_1_Ca_BS"/>
</dbReference>
<dbReference type="SUPFAM" id="SSF100895">
    <property type="entry name" value="Kazal-type serine protease inhibitors"/>
    <property type="match status" value="2"/>
</dbReference>
<dbReference type="Gene3D" id="3.30.60.30">
    <property type="match status" value="2"/>
</dbReference>
<dbReference type="InterPro" id="IPR013784">
    <property type="entry name" value="Carb-bd-like_fold"/>
</dbReference>
<feature type="signal peptide" evidence="2">
    <location>
        <begin position="1"/>
        <end position="24"/>
    </location>
</feature>
<dbReference type="InterPro" id="IPR036058">
    <property type="entry name" value="Kazal_dom_sf"/>
</dbReference>
<dbReference type="InterPro" id="IPR008969">
    <property type="entry name" value="CarboxyPept-like_regulatory"/>
</dbReference>
<evidence type="ECO:0000256" key="1">
    <source>
        <dbReference type="ARBA" id="ARBA00022729"/>
    </source>
</evidence>
<dbReference type="SUPFAM" id="SSF49452">
    <property type="entry name" value="Starch-binding domain-like"/>
    <property type="match status" value="3"/>
</dbReference>
<dbReference type="InterPro" id="IPR002350">
    <property type="entry name" value="Kazal_dom"/>
</dbReference>